<feature type="non-terminal residue" evidence="2">
    <location>
        <position position="1"/>
    </location>
</feature>
<gene>
    <name evidence="2" type="ORF">LCGC14_2356600</name>
</gene>
<organism evidence="2">
    <name type="scientific">marine sediment metagenome</name>
    <dbReference type="NCBI Taxonomy" id="412755"/>
    <lineage>
        <taxon>unclassified sequences</taxon>
        <taxon>metagenomes</taxon>
        <taxon>ecological metagenomes</taxon>
    </lineage>
</organism>
<protein>
    <submittedName>
        <fullName evidence="2">Uncharacterized protein</fullName>
    </submittedName>
</protein>
<dbReference type="AlphaFoldDB" id="A0A0F9F2Q0"/>
<sequence>GLISSREAIVKHNALERYWSNETKLTQKLIISLLAKLEEISNALKHIEQAKQKQKRKLSAWQEFIKIGLKEGKPIKVLSEEWKQKKLILGGEKPNA</sequence>
<name>A0A0F9F2Q0_9ZZZZ</name>
<feature type="coiled-coil region" evidence="1">
    <location>
        <begin position="30"/>
        <end position="57"/>
    </location>
</feature>
<keyword evidence="1" id="KW-0175">Coiled coil</keyword>
<proteinExistence type="predicted"/>
<accession>A0A0F9F2Q0</accession>
<comment type="caution">
    <text evidence="2">The sequence shown here is derived from an EMBL/GenBank/DDBJ whole genome shotgun (WGS) entry which is preliminary data.</text>
</comment>
<evidence type="ECO:0000313" key="2">
    <source>
        <dbReference type="EMBL" id="KKL45342.1"/>
    </source>
</evidence>
<evidence type="ECO:0000256" key="1">
    <source>
        <dbReference type="SAM" id="Coils"/>
    </source>
</evidence>
<dbReference type="EMBL" id="LAZR01034421">
    <property type="protein sequence ID" value="KKL45342.1"/>
    <property type="molecule type" value="Genomic_DNA"/>
</dbReference>
<reference evidence="2" key="1">
    <citation type="journal article" date="2015" name="Nature">
        <title>Complex archaea that bridge the gap between prokaryotes and eukaryotes.</title>
        <authorList>
            <person name="Spang A."/>
            <person name="Saw J.H."/>
            <person name="Jorgensen S.L."/>
            <person name="Zaremba-Niedzwiedzka K."/>
            <person name="Martijn J."/>
            <person name="Lind A.E."/>
            <person name="van Eijk R."/>
            <person name="Schleper C."/>
            <person name="Guy L."/>
            <person name="Ettema T.J."/>
        </authorList>
    </citation>
    <scope>NUCLEOTIDE SEQUENCE</scope>
</reference>